<keyword evidence="5" id="KW-0472">Membrane</keyword>
<evidence type="ECO:0000256" key="6">
    <source>
        <dbReference type="ARBA" id="ARBA00023310"/>
    </source>
</evidence>
<proteinExistence type="predicted"/>
<evidence type="ECO:0000313" key="8">
    <source>
        <dbReference type="Proteomes" id="UP000034539"/>
    </source>
</evidence>
<dbReference type="Pfam" id="PF00213">
    <property type="entry name" value="OSCP"/>
    <property type="match status" value="1"/>
</dbReference>
<gene>
    <name evidence="7" type="ORF">UT63_C0079G0004</name>
</gene>
<comment type="subcellular location">
    <subcellularLocation>
        <location evidence="1">Membrane</location>
    </subcellularLocation>
</comment>
<dbReference type="PANTHER" id="PTHR11910">
    <property type="entry name" value="ATP SYNTHASE DELTA CHAIN"/>
    <property type="match status" value="1"/>
</dbReference>
<accession>A0A0G0Q1I8</accession>
<dbReference type="GO" id="GO:0046933">
    <property type="term" value="F:proton-transporting ATP synthase activity, rotational mechanism"/>
    <property type="evidence" value="ECO:0007669"/>
    <property type="project" value="InterPro"/>
</dbReference>
<dbReference type="InterPro" id="IPR000711">
    <property type="entry name" value="ATPase_OSCP/dsu"/>
</dbReference>
<sequence length="115" mass="12771">MEKQSQKIKDVVSGLVELLEEKGEKKLLPDVTAALEELQGQKKVTQAMVETAIDLSKQELSIIKEFIKKKLGVEVPLKVKVDKDLLGGFILHAGDYVLDASLRKELTKLNNLLTS</sequence>
<evidence type="ECO:0000256" key="3">
    <source>
        <dbReference type="ARBA" id="ARBA00022781"/>
    </source>
</evidence>
<reference evidence="7 8" key="1">
    <citation type="journal article" date="2015" name="Nature">
        <title>rRNA introns, odd ribosomes, and small enigmatic genomes across a large radiation of phyla.</title>
        <authorList>
            <person name="Brown C.T."/>
            <person name="Hug L.A."/>
            <person name="Thomas B.C."/>
            <person name="Sharon I."/>
            <person name="Castelle C.J."/>
            <person name="Singh A."/>
            <person name="Wilkins M.J."/>
            <person name="Williams K.H."/>
            <person name="Banfield J.F."/>
        </authorList>
    </citation>
    <scope>NUCLEOTIDE SEQUENCE [LARGE SCALE GENOMIC DNA]</scope>
</reference>
<dbReference type="PROSITE" id="PS00389">
    <property type="entry name" value="ATPASE_DELTA"/>
    <property type="match status" value="1"/>
</dbReference>
<keyword evidence="4" id="KW-0406">Ion transport</keyword>
<dbReference type="InterPro" id="IPR020781">
    <property type="entry name" value="ATPase_OSCP/d_CS"/>
</dbReference>
<evidence type="ECO:0000256" key="2">
    <source>
        <dbReference type="ARBA" id="ARBA00022448"/>
    </source>
</evidence>
<dbReference type="PRINTS" id="PR00125">
    <property type="entry name" value="ATPASEDELTA"/>
</dbReference>
<name>A0A0G0Q1I8_9BACT</name>
<evidence type="ECO:0000256" key="1">
    <source>
        <dbReference type="ARBA" id="ARBA00004370"/>
    </source>
</evidence>
<evidence type="ECO:0000256" key="5">
    <source>
        <dbReference type="ARBA" id="ARBA00023136"/>
    </source>
</evidence>
<dbReference type="Proteomes" id="UP000034539">
    <property type="component" value="Unassembled WGS sequence"/>
</dbReference>
<keyword evidence="2" id="KW-0813">Transport</keyword>
<dbReference type="NCBIfam" id="TIGR01145">
    <property type="entry name" value="ATP_synt_delta"/>
    <property type="match status" value="1"/>
</dbReference>
<keyword evidence="3" id="KW-0375">Hydrogen ion transport</keyword>
<evidence type="ECO:0000256" key="4">
    <source>
        <dbReference type="ARBA" id="ARBA00023065"/>
    </source>
</evidence>
<dbReference type="AlphaFoldDB" id="A0A0G0Q1I8"/>
<protein>
    <submittedName>
        <fullName evidence="7">ATP synthase subunit delta</fullName>
    </submittedName>
</protein>
<comment type="caution">
    <text evidence="7">The sequence shown here is derived from an EMBL/GenBank/DDBJ whole genome shotgun (WGS) entry which is preliminary data.</text>
</comment>
<organism evidence="7 8">
    <name type="scientific">Candidatus Gottesmanbacteria bacterium GW2011_GWC2_39_8</name>
    <dbReference type="NCBI Taxonomy" id="1618450"/>
    <lineage>
        <taxon>Bacteria</taxon>
        <taxon>Candidatus Gottesmaniibacteriota</taxon>
    </lineage>
</organism>
<dbReference type="GO" id="GO:0016020">
    <property type="term" value="C:membrane"/>
    <property type="evidence" value="ECO:0007669"/>
    <property type="project" value="UniProtKB-SubCell"/>
</dbReference>
<keyword evidence="6" id="KW-0066">ATP synthesis</keyword>
<dbReference type="EMBL" id="LBXN01000079">
    <property type="protein sequence ID" value="KKR31196.1"/>
    <property type="molecule type" value="Genomic_DNA"/>
</dbReference>
<evidence type="ECO:0000313" key="7">
    <source>
        <dbReference type="EMBL" id="KKR31196.1"/>
    </source>
</evidence>